<feature type="domain" description="FMN-binding" evidence="6">
    <location>
        <begin position="30"/>
        <end position="114"/>
    </location>
</feature>
<evidence type="ECO:0000313" key="7">
    <source>
        <dbReference type="EMBL" id="MPM91891.1"/>
    </source>
</evidence>
<evidence type="ECO:0000256" key="3">
    <source>
        <dbReference type="ARBA" id="ARBA00022630"/>
    </source>
</evidence>
<evidence type="ECO:0000256" key="5">
    <source>
        <dbReference type="ARBA" id="ARBA00022982"/>
    </source>
</evidence>
<dbReference type="GO" id="GO:0009055">
    <property type="term" value="F:electron transfer activity"/>
    <property type="evidence" value="ECO:0007669"/>
    <property type="project" value="InterPro"/>
</dbReference>
<evidence type="ECO:0000259" key="6">
    <source>
        <dbReference type="SMART" id="SM00900"/>
    </source>
</evidence>
<dbReference type="InterPro" id="IPR010209">
    <property type="entry name" value="Ion_transpt_RnfG/RsxG"/>
</dbReference>
<sequence>MTKDIGDRSYYEGVKDGALAGYLIVGKGNGYEGPMQVYVAFDNDGLVTGVKILKHSDTPSMVKKVSSDEAFHKQFVGKGISNSFAMGSEIQAVAGATFSSEGVAQAVKEAVTFLHASILK</sequence>
<evidence type="ECO:0000256" key="2">
    <source>
        <dbReference type="ARBA" id="ARBA00022553"/>
    </source>
</evidence>
<accession>A0A645DRG2</accession>
<dbReference type="Pfam" id="PF04205">
    <property type="entry name" value="FMN_bind"/>
    <property type="match status" value="1"/>
</dbReference>
<keyword evidence="3" id="KW-0285">Flavoprotein</keyword>
<dbReference type="AlphaFoldDB" id="A0A645DRG2"/>
<dbReference type="PANTHER" id="PTHR36118">
    <property type="entry name" value="ION-TRANSLOCATING OXIDOREDUCTASE COMPLEX SUBUNIT G"/>
    <property type="match status" value="1"/>
</dbReference>
<protein>
    <submittedName>
        <fullName evidence="7">Electron transport complex subunit RsxG</fullName>
    </submittedName>
</protein>
<reference evidence="7" key="1">
    <citation type="submission" date="2019-08" db="EMBL/GenBank/DDBJ databases">
        <authorList>
            <person name="Kucharzyk K."/>
            <person name="Murdoch R.W."/>
            <person name="Higgins S."/>
            <person name="Loffler F."/>
        </authorList>
    </citation>
    <scope>NUCLEOTIDE SEQUENCE</scope>
</reference>
<keyword evidence="2" id="KW-0597">Phosphoprotein</keyword>
<dbReference type="GO" id="GO:0022900">
    <property type="term" value="P:electron transport chain"/>
    <property type="evidence" value="ECO:0007669"/>
    <property type="project" value="InterPro"/>
</dbReference>
<dbReference type="PANTHER" id="PTHR36118:SF1">
    <property type="entry name" value="ION-TRANSLOCATING OXIDOREDUCTASE COMPLEX SUBUNIT G"/>
    <property type="match status" value="1"/>
</dbReference>
<dbReference type="GO" id="GO:0005886">
    <property type="term" value="C:plasma membrane"/>
    <property type="evidence" value="ECO:0007669"/>
    <property type="project" value="InterPro"/>
</dbReference>
<dbReference type="GO" id="GO:0010181">
    <property type="term" value="F:FMN binding"/>
    <property type="evidence" value="ECO:0007669"/>
    <property type="project" value="InterPro"/>
</dbReference>
<evidence type="ECO:0000256" key="4">
    <source>
        <dbReference type="ARBA" id="ARBA00022643"/>
    </source>
</evidence>
<dbReference type="InterPro" id="IPR007329">
    <property type="entry name" value="FMN-bd"/>
</dbReference>
<organism evidence="7">
    <name type="scientific">bioreactor metagenome</name>
    <dbReference type="NCBI Taxonomy" id="1076179"/>
    <lineage>
        <taxon>unclassified sequences</taxon>
        <taxon>metagenomes</taxon>
        <taxon>ecological metagenomes</taxon>
    </lineage>
</organism>
<comment type="caution">
    <text evidence="7">The sequence shown here is derived from an EMBL/GenBank/DDBJ whole genome shotgun (WGS) entry which is preliminary data.</text>
</comment>
<gene>
    <name evidence="7" type="primary">rsxG_31</name>
    <name evidence="7" type="ORF">SDC9_139025</name>
</gene>
<keyword evidence="5" id="KW-0249">Electron transport</keyword>
<name>A0A645DRG2_9ZZZZ</name>
<dbReference type="EMBL" id="VSSQ01038892">
    <property type="protein sequence ID" value="MPM91891.1"/>
    <property type="molecule type" value="Genomic_DNA"/>
</dbReference>
<proteinExistence type="predicted"/>
<dbReference type="SMART" id="SM00900">
    <property type="entry name" value="FMN_bind"/>
    <property type="match status" value="1"/>
</dbReference>
<keyword evidence="4" id="KW-0288">FMN</keyword>
<keyword evidence="1" id="KW-0813">Transport</keyword>
<evidence type="ECO:0000256" key="1">
    <source>
        <dbReference type="ARBA" id="ARBA00022448"/>
    </source>
</evidence>